<feature type="compositionally biased region" description="Basic and acidic residues" evidence="1">
    <location>
        <begin position="68"/>
        <end position="83"/>
    </location>
</feature>
<dbReference type="KEGG" id="pbro:HOP40_20690"/>
<dbReference type="AlphaFoldDB" id="A0A6M6JB85"/>
<dbReference type="EMBL" id="CP053564">
    <property type="protein sequence ID" value="QJY44413.1"/>
    <property type="molecule type" value="Genomic_DNA"/>
</dbReference>
<evidence type="ECO:0000313" key="3">
    <source>
        <dbReference type="Proteomes" id="UP000505377"/>
    </source>
</evidence>
<organism evidence="2 3">
    <name type="scientific">Pseudonocardia broussonetiae</name>
    <dbReference type="NCBI Taxonomy" id="2736640"/>
    <lineage>
        <taxon>Bacteria</taxon>
        <taxon>Bacillati</taxon>
        <taxon>Actinomycetota</taxon>
        <taxon>Actinomycetes</taxon>
        <taxon>Pseudonocardiales</taxon>
        <taxon>Pseudonocardiaceae</taxon>
        <taxon>Pseudonocardia</taxon>
    </lineage>
</organism>
<proteinExistence type="predicted"/>
<protein>
    <submittedName>
        <fullName evidence="2">Uncharacterized protein</fullName>
    </submittedName>
</protein>
<evidence type="ECO:0000313" key="2">
    <source>
        <dbReference type="EMBL" id="QJY44413.1"/>
    </source>
</evidence>
<feature type="region of interest" description="Disordered" evidence="1">
    <location>
        <begin position="1"/>
        <end position="211"/>
    </location>
</feature>
<feature type="compositionally biased region" description="Basic and acidic residues" evidence="1">
    <location>
        <begin position="94"/>
        <end position="114"/>
    </location>
</feature>
<keyword evidence="3" id="KW-1185">Reference proteome</keyword>
<feature type="compositionally biased region" description="Basic and acidic residues" evidence="1">
    <location>
        <begin position="166"/>
        <end position="194"/>
    </location>
</feature>
<dbReference type="Proteomes" id="UP000505377">
    <property type="component" value="Chromosome"/>
</dbReference>
<sequence>MGHDAGQQPPGVQPGEAERDRDDQQQRHAGDLEVRQREGHRHDTEGHPAPRAQSLQRAPQHAAVEDLLADRRHENDDQHDQHRGGGCGALTAEEVAHRGRLVRPDDRDENRGRDEPEDQAPDPERQTDLEVAPRPHQAEVGLRTVAAQPGDEQRYRRGEHGRHREGRAQRDRARVLPRNKRGDQGRDAEEHQLGEQEGAEAPAVAALRWPG</sequence>
<name>A0A6M6JB85_9PSEU</name>
<feature type="compositionally biased region" description="Basic and acidic residues" evidence="1">
    <location>
        <begin position="122"/>
        <end position="137"/>
    </location>
</feature>
<accession>A0A6M6JB85</accession>
<evidence type="ECO:0000256" key="1">
    <source>
        <dbReference type="SAM" id="MobiDB-lite"/>
    </source>
</evidence>
<feature type="compositionally biased region" description="Basic and acidic residues" evidence="1">
    <location>
        <begin position="16"/>
        <end position="48"/>
    </location>
</feature>
<gene>
    <name evidence="2" type="ORF">HOP40_20690</name>
</gene>
<reference evidence="2 3" key="1">
    <citation type="submission" date="2020-05" db="EMBL/GenBank/DDBJ databases">
        <authorList>
            <person name="Mo P."/>
        </authorList>
    </citation>
    <scope>NUCLEOTIDE SEQUENCE [LARGE SCALE GENOMIC DNA]</scope>
    <source>
        <strain evidence="2 3">Gen01</strain>
    </source>
</reference>